<dbReference type="InterPro" id="IPR056540">
    <property type="entry name" value="TMD_POM152"/>
</dbReference>
<feature type="domain" description="Nucleoporin POM152 immunoglobulin-like" evidence="3">
    <location>
        <begin position="888"/>
        <end position="968"/>
    </location>
</feature>
<feature type="domain" description="Nucleoporin POM152 ninth Ig-like" evidence="7">
    <location>
        <begin position="1078"/>
        <end position="1152"/>
    </location>
</feature>
<dbReference type="Pfam" id="PF23664">
    <property type="entry name" value="Ig_Pom152"/>
    <property type="match status" value="2"/>
</dbReference>
<evidence type="ECO:0000313" key="9">
    <source>
        <dbReference type="Proteomes" id="UP001233271"/>
    </source>
</evidence>
<organism evidence="8 9">
    <name type="scientific">Cutaneotrichosporon cavernicola</name>
    <dbReference type="NCBI Taxonomy" id="279322"/>
    <lineage>
        <taxon>Eukaryota</taxon>
        <taxon>Fungi</taxon>
        <taxon>Dikarya</taxon>
        <taxon>Basidiomycota</taxon>
        <taxon>Agaricomycotina</taxon>
        <taxon>Tremellomycetes</taxon>
        <taxon>Trichosporonales</taxon>
        <taxon>Trichosporonaceae</taxon>
        <taxon>Cutaneotrichosporon</taxon>
    </lineage>
</organism>
<accession>A0AA48L8J4</accession>
<dbReference type="EMBL" id="AP028217">
    <property type="protein sequence ID" value="BEI93851.1"/>
    <property type="molecule type" value="Genomic_DNA"/>
</dbReference>
<evidence type="ECO:0000256" key="1">
    <source>
        <dbReference type="SAM" id="MobiDB-lite"/>
    </source>
</evidence>
<dbReference type="PANTHER" id="PTHR28206:SF1">
    <property type="entry name" value="NUCLEOPORIN POM152"/>
    <property type="match status" value="1"/>
</dbReference>
<evidence type="ECO:0000256" key="2">
    <source>
        <dbReference type="SAM" id="Phobius"/>
    </source>
</evidence>
<evidence type="ECO:0000259" key="5">
    <source>
        <dbReference type="Pfam" id="PF24312"/>
    </source>
</evidence>
<dbReference type="GO" id="GO:0070762">
    <property type="term" value="C:nuclear pore transmembrane ring"/>
    <property type="evidence" value="ECO:0007669"/>
    <property type="project" value="TreeGrafter"/>
</dbReference>
<keyword evidence="2" id="KW-1133">Transmembrane helix</keyword>
<feature type="domain" description="Nucleoporin POM152 Ig-like" evidence="5">
    <location>
        <begin position="480"/>
        <end position="565"/>
    </location>
</feature>
<evidence type="ECO:0008006" key="10">
    <source>
        <dbReference type="Google" id="ProtNLM"/>
    </source>
</evidence>
<dbReference type="Pfam" id="PF24312">
    <property type="entry name" value="Ig-like_POM152"/>
    <property type="match status" value="3"/>
</dbReference>
<feature type="transmembrane region" description="Helical" evidence="2">
    <location>
        <begin position="82"/>
        <end position="101"/>
    </location>
</feature>
<sequence length="1255" mass="137898">MSTSTPVKQGTPITPVKREPPLLPAQLEPVIPTAWLAPDEQRRLVLWTFGLIEVMKVWDSVAPHFTELPTTLSTVTRVRGPWSAAIWTAIEVTAVLSISLLRIPNLSPERRSLIIMVPLFTLWNIVCWFLADPAAFIPKASMFGPIHLGEEGFFWGWLSLGGHWLSRLVFGPPENISGMYKIRLLPFSTATLNPLSLTYCLPPGSREPTYIPVVFNNSAPYQVSFILHSLETQGLEVESVFADKMVVAPGWHSIRLEGEEDEDADAHNLQKMVRRNKILELERYHSVRPSEALSVIPPDLSASETLLFLVVRKPGVITLNRVVDRRGDQFNLAPHREAVVIECPSGGDFVLDESKGGKLVPYKPKAKPVVRCIGQEEVIMFSARGVAPLKALWKQWINGVLVNQGAIEGIESTKAISDGEIGHFRPDKATKSHVVPLRVEHNRAGKHRVSLTGVVDALGNTYTPGSNASTIEFDVLNRRSVSFDCPRPIQLLVGGTARLPIKADGPVEHPMEISYRVIAPNGDQEVKSITVDSGDSGIVVDKPGSFALLDVSGTCPGTILEPAKCSVQLVQQPTVDINVVTIHECAVDVGVSVTFEFTGTPPFTVHWTEKRKGEKPTERRNLFNSPVGQLDLRPDKEGKYTYTFDSLSDKRYDKIALNRAPITQVVHPPASVEILSSRRLKYWACSPDEVNIDLAIKGNDPLQLTYRASWEGNTHNITTSVKSGNQRLTVPVPQKLNSNSGNVGTMTVTLVSIEDAKGCIKRLPSHQIDVDIDRQLPTVQFSRPQQVTVKEGEKVDVPLRLSGNGPWKVTYTLDDKEQKPVSVRSSNSPLTFMNKGTYKLVKVEDAHCAGIADPAFFSIAHKPHPAASLTGSGLATRDGTVFKHKGFCADESDAVAVAFSGASPFVLSYKYKFDGLPAKERTLNSAQDMGVLHLDTAPGHHLYEFGTVSDSNYQKTPVHFSLEHDVHSRPSATFAKQNSKSLCRDAALLTDARIKLTGKAPFVLHLGVKGPAGADVHSYMVQVPGSEWKVELPKVILADVGRYEVSLLEMSDASGCGYAFEDAAVLSTSVDVVDTAHVVPISHDVDVCVGDTLDFLLQGTAPWIVEYAWDLQTYAVTSSAPRFSRSADEPGTFSITSIALKDRAGNPQCERSVEGLVRKVHPLPEAHIENGINHLHEGDRPALFYVRLTGTPPFTFSYTRSEVHSGRPRVVETQTITDIWTDTYFISSSAPGDYTVTSVSDKYCRFPRLSRRDDV</sequence>
<evidence type="ECO:0000259" key="4">
    <source>
        <dbReference type="Pfam" id="PF24097"/>
    </source>
</evidence>
<dbReference type="AlphaFoldDB" id="A0AA48L8J4"/>
<dbReference type="InterPro" id="IPR056542">
    <property type="entry name" value="Ig-like_POM152_1st"/>
</dbReference>
<dbReference type="InterPro" id="IPR056541">
    <property type="entry name" value="Ig-like_POM152"/>
</dbReference>
<gene>
    <name evidence="8" type="primary">POM152</name>
    <name evidence="8" type="ORF">CcaverHIS019_0603100</name>
</gene>
<name>A0AA48L8J4_9TREE</name>
<feature type="domain" description="Nucleoporin POM152 N-terminal transmembrane" evidence="4">
    <location>
        <begin position="39"/>
        <end position="130"/>
    </location>
</feature>
<dbReference type="Proteomes" id="UP001233271">
    <property type="component" value="Chromosome 6"/>
</dbReference>
<evidence type="ECO:0000259" key="7">
    <source>
        <dbReference type="Pfam" id="PF24527"/>
    </source>
</evidence>
<evidence type="ECO:0000259" key="6">
    <source>
        <dbReference type="Pfam" id="PF24519"/>
    </source>
</evidence>
<evidence type="ECO:0000259" key="3">
    <source>
        <dbReference type="Pfam" id="PF23664"/>
    </source>
</evidence>
<feature type="domain" description="Nucleoporin POM152 Ig-like" evidence="5">
    <location>
        <begin position="1182"/>
        <end position="1245"/>
    </location>
</feature>
<dbReference type="GO" id="GO:0017056">
    <property type="term" value="F:structural constituent of nuclear pore"/>
    <property type="evidence" value="ECO:0007669"/>
    <property type="project" value="InterPro"/>
</dbReference>
<feature type="compositionally biased region" description="Polar residues" evidence="1">
    <location>
        <begin position="1"/>
        <end position="12"/>
    </location>
</feature>
<evidence type="ECO:0000313" key="8">
    <source>
        <dbReference type="EMBL" id="BEI93851.1"/>
    </source>
</evidence>
<dbReference type="GO" id="GO:0006606">
    <property type="term" value="P:protein import into nucleus"/>
    <property type="evidence" value="ECO:0007669"/>
    <property type="project" value="TreeGrafter"/>
</dbReference>
<dbReference type="InterPro" id="IPR037701">
    <property type="entry name" value="Pom152"/>
</dbReference>
<dbReference type="KEGG" id="ccac:CcaHIS019_0603100"/>
<dbReference type="Pfam" id="PF24527">
    <property type="entry name" value="Ig-like_Pom152_9"/>
    <property type="match status" value="1"/>
</dbReference>
<feature type="domain" description="Nucleoporin POM152 immunoglobulin-like" evidence="3">
    <location>
        <begin position="571"/>
        <end position="671"/>
    </location>
</feature>
<dbReference type="PANTHER" id="PTHR28206">
    <property type="entry name" value="NUCLEOPORIN POM152"/>
    <property type="match status" value="1"/>
</dbReference>
<dbReference type="InterPro" id="IPR056544">
    <property type="entry name" value="Ig_POM152"/>
</dbReference>
<dbReference type="GO" id="GO:0006999">
    <property type="term" value="P:nuclear pore organization"/>
    <property type="evidence" value="ECO:0007669"/>
    <property type="project" value="TreeGrafter"/>
</dbReference>
<feature type="region of interest" description="Disordered" evidence="1">
    <location>
        <begin position="1"/>
        <end position="20"/>
    </location>
</feature>
<dbReference type="InterPro" id="IPR056543">
    <property type="entry name" value="Ig-like_POM152_9th"/>
</dbReference>
<keyword evidence="2" id="KW-0472">Membrane</keyword>
<proteinExistence type="predicted"/>
<dbReference type="RefSeq" id="XP_060459116.1">
    <property type="nucleotide sequence ID" value="XM_060602753.1"/>
</dbReference>
<keyword evidence="2" id="KW-0812">Transmembrane</keyword>
<protein>
    <recommendedName>
        <fullName evidence="10">Nucleoporin Pom152</fullName>
    </recommendedName>
</protein>
<feature type="domain" description="Nucleoporin POM152 Ig-like" evidence="5">
    <location>
        <begin position="777"/>
        <end position="852"/>
    </location>
</feature>
<dbReference type="Pfam" id="PF24519">
    <property type="entry name" value="Ig-like_Pom152_1"/>
    <property type="match status" value="1"/>
</dbReference>
<feature type="transmembrane region" description="Helical" evidence="2">
    <location>
        <begin position="113"/>
        <end position="131"/>
    </location>
</feature>
<dbReference type="GeneID" id="85497721"/>
<keyword evidence="9" id="KW-1185">Reference proteome</keyword>
<dbReference type="Pfam" id="PF24097">
    <property type="entry name" value="TMD_POM152"/>
    <property type="match status" value="1"/>
</dbReference>
<reference evidence="8" key="1">
    <citation type="journal article" date="2023" name="BMC Genomics">
        <title>Chromosome-level genome assemblies of Cutaneotrichosporon spp. (Trichosporonales, Basidiomycota) reveal imbalanced evolution between nucleotide sequences and chromosome synteny.</title>
        <authorList>
            <person name="Kobayashi Y."/>
            <person name="Kayamori A."/>
            <person name="Aoki K."/>
            <person name="Shiwa Y."/>
            <person name="Matsutani M."/>
            <person name="Fujita N."/>
            <person name="Sugita T."/>
            <person name="Iwasaki W."/>
            <person name="Tanaka N."/>
            <person name="Takashima M."/>
        </authorList>
    </citation>
    <scope>NUCLEOTIDE SEQUENCE</scope>
    <source>
        <strain evidence="8">HIS019</strain>
    </source>
</reference>
<feature type="domain" description="Nucleoporin POM152 first Ig-like" evidence="6">
    <location>
        <begin position="189"/>
        <end position="339"/>
    </location>
</feature>